<protein>
    <submittedName>
        <fullName evidence="2">Uncharacterized protein</fullName>
    </submittedName>
</protein>
<keyword evidence="1" id="KW-1133">Transmembrane helix</keyword>
<dbReference type="AlphaFoldDB" id="A0A6C0HLM2"/>
<reference evidence="2" key="1">
    <citation type="journal article" date="2020" name="Nature">
        <title>Giant virus diversity and host interactions through global metagenomics.</title>
        <authorList>
            <person name="Schulz F."/>
            <person name="Roux S."/>
            <person name="Paez-Espino D."/>
            <person name="Jungbluth S."/>
            <person name="Walsh D.A."/>
            <person name="Denef V.J."/>
            <person name="McMahon K.D."/>
            <person name="Konstantinidis K.T."/>
            <person name="Eloe-Fadrosh E.A."/>
            <person name="Kyrpides N.C."/>
            <person name="Woyke T."/>
        </authorList>
    </citation>
    <scope>NUCLEOTIDE SEQUENCE</scope>
    <source>
        <strain evidence="2">GVMAG-M-3300023184-13</strain>
    </source>
</reference>
<feature type="transmembrane region" description="Helical" evidence="1">
    <location>
        <begin position="28"/>
        <end position="51"/>
    </location>
</feature>
<evidence type="ECO:0000313" key="2">
    <source>
        <dbReference type="EMBL" id="QHT81314.1"/>
    </source>
</evidence>
<organism evidence="2">
    <name type="scientific">viral metagenome</name>
    <dbReference type="NCBI Taxonomy" id="1070528"/>
    <lineage>
        <taxon>unclassified sequences</taxon>
        <taxon>metagenomes</taxon>
        <taxon>organismal metagenomes</taxon>
    </lineage>
</organism>
<evidence type="ECO:0000256" key="1">
    <source>
        <dbReference type="SAM" id="Phobius"/>
    </source>
</evidence>
<sequence length="274" mass="31033">MIIIIYQLPITKTLKHQNTKTPKHQNTFIIMFDIIEIVIGIVLCIVIYKYFESSSYDVVFVKSPVNNREYLVRNLPDKQDAADLLARVSLKLENLVEIMKTQGADGIYTRYLQVDITKESAGDKSTDTSNQGLTNAVAVNNSTEKLGQDMKLKLKDEIAQLVANFNPNAFSETTPDAKYTSYSVNKGEKIVFCLRDKKEGEALVKENIMTFVAIHELAHLMTKSVGHEPEFWNNFKLLLRVAIDNNLYKNIDFNTTPKDYCGVKITDTPLKNVG</sequence>
<accession>A0A6C0HLM2</accession>
<dbReference type="Gene3D" id="3.30.2010.10">
    <property type="entry name" value="Metalloproteases ('zincins'), catalytic domain"/>
    <property type="match status" value="1"/>
</dbReference>
<dbReference type="EMBL" id="MN739980">
    <property type="protein sequence ID" value="QHT81314.1"/>
    <property type="molecule type" value="Genomic_DNA"/>
</dbReference>
<proteinExistence type="predicted"/>
<keyword evidence="1" id="KW-0812">Transmembrane</keyword>
<keyword evidence="1" id="KW-0472">Membrane</keyword>
<name>A0A6C0HLM2_9ZZZZ</name>